<dbReference type="GO" id="GO:0008999">
    <property type="term" value="F:protein-N-terminal-alanine acetyltransferase activity"/>
    <property type="evidence" value="ECO:0007669"/>
    <property type="project" value="TreeGrafter"/>
</dbReference>
<dbReference type="NCBIfam" id="NF007539">
    <property type="entry name" value="PRK10151.1"/>
    <property type="match status" value="1"/>
</dbReference>
<dbReference type="PANTHER" id="PTHR43441">
    <property type="entry name" value="RIBOSOMAL-PROTEIN-SERINE ACETYLTRANSFERASE"/>
    <property type="match status" value="1"/>
</dbReference>
<proteinExistence type="predicted"/>
<dbReference type="GO" id="GO:0005840">
    <property type="term" value="C:ribosome"/>
    <property type="evidence" value="ECO:0007669"/>
    <property type="project" value="UniProtKB-KW"/>
</dbReference>
<evidence type="ECO:0000313" key="2">
    <source>
        <dbReference type="EMBL" id="OTQ49068.1"/>
    </source>
</evidence>
<sequence>MTNNQKDIIDVNKHLCLVPANNQYASDVYNIIAGNREHFSQFMAWPKFVKNQADTAQFLDSCWLKHQQNESKTYVILLKGQAIGLLSFNQIDKNNKTAYIGYWLDGSMQGNGVMTAALNALIKHYAMQKIIRRFVIKCTVYNEKSNALAKRCGFSYEGTLKQAEYINETFHDQNIYGLIVD</sequence>
<keyword evidence="2" id="KW-0687">Ribonucleoprotein</keyword>
<accession>A0A242NU31</accession>
<dbReference type="SUPFAM" id="SSF55729">
    <property type="entry name" value="Acyl-CoA N-acyltransferases (Nat)"/>
    <property type="match status" value="1"/>
</dbReference>
<dbReference type="CDD" id="cd04301">
    <property type="entry name" value="NAT_SF"/>
    <property type="match status" value="1"/>
</dbReference>
<dbReference type="Pfam" id="PF13302">
    <property type="entry name" value="Acetyltransf_3"/>
    <property type="match status" value="1"/>
</dbReference>
<keyword evidence="2" id="KW-0689">Ribosomal protein</keyword>
<dbReference type="AlphaFoldDB" id="A0A242NU31"/>
<dbReference type="Gene3D" id="3.40.630.30">
    <property type="match status" value="1"/>
</dbReference>
<dbReference type="InterPro" id="IPR000182">
    <property type="entry name" value="GNAT_dom"/>
</dbReference>
<comment type="caution">
    <text evidence="2">The sequence shown here is derived from an EMBL/GenBank/DDBJ whole genome shotgun (WGS) entry which is preliminary data.</text>
</comment>
<evidence type="ECO:0000313" key="3">
    <source>
        <dbReference type="Proteomes" id="UP000194968"/>
    </source>
</evidence>
<dbReference type="EMBL" id="NASK01000098">
    <property type="protein sequence ID" value="OTQ49068.1"/>
    <property type="molecule type" value="Genomic_DNA"/>
</dbReference>
<evidence type="ECO:0000259" key="1">
    <source>
        <dbReference type="PROSITE" id="PS51186"/>
    </source>
</evidence>
<dbReference type="InterPro" id="IPR051908">
    <property type="entry name" value="Ribosomal_N-acetyltransferase"/>
</dbReference>
<reference evidence="2 3" key="1">
    <citation type="submission" date="2017-03" db="EMBL/GenBank/DDBJ databases">
        <title>Comparative genomics of honeybee gut symbionts reveal geographically distinct and subgroup specific antibiotic resistance.</title>
        <authorList>
            <person name="Ludvigsen J."/>
            <person name="Porcellato D."/>
            <person name="Labee-Lund T.M."/>
            <person name="Amdam G.V."/>
            <person name="Rudi K."/>
        </authorList>
    </citation>
    <scope>NUCLEOTIDE SEQUENCE [LARGE SCALE GENOMIC DNA]</scope>
    <source>
        <strain evidence="2 3">A-4-12</strain>
    </source>
</reference>
<organism evidence="2 3">
    <name type="scientific">Gilliamella apis</name>
    <dbReference type="NCBI Taxonomy" id="1970738"/>
    <lineage>
        <taxon>Bacteria</taxon>
        <taxon>Pseudomonadati</taxon>
        <taxon>Pseudomonadota</taxon>
        <taxon>Gammaproteobacteria</taxon>
        <taxon>Orbales</taxon>
        <taxon>Orbaceae</taxon>
        <taxon>Gilliamella</taxon>
    </lineage>
</organism>
<dbReference type="PANTHER" id="PTHR43441:SF11">
    <property type="entry name" value="RIBOSOMAL-PROTEIN-SERINE ACETYLTRANSFERASE"/>
    <property type="match status" value="1"/>
</dbReference>
<dbReference type="GO" id="GO:0005737">
    <property type="term" value="C:cytoplasm"/>
    <property type="evidence" value="ECO:0007669"/>
    <property type="project" value="TreeGrafter"/>
</dbReference>
<dbReference type="RefSeq" id="WP_065613742.1">
    <property type="nucleotide sequence ID" value="NZ_CAMLFL010000069.1"/>
</dbReference>
<name>A0A242NU31_9GAMM</name>
<dbReference type="GO" id="GO:1990189">
    <property type="term" value="F:protein N-terminal-serine acetyltransferase activity"/>
    <property type="evidence" value="ECO:0007669"/>
    <property type="project" value="TreeGrafter"/>
</dbReference>
<dbReference type="OrthoDB" id="9784707at2"/>
<keyword evidence="2" id="KW-0808">Transferase</keyword>
<dbReference type="InterPro" id="IPR016181">
    <property type="entry name" value="Acyl_CoA_acyltransferase"/>
</dbReference>
<gene>
    <name evidence="2" type="ORF">B6D06_07885</name>
</gene>
<feature type="domain" description="N-acetyltransferase" evidence="1">
    <location>
        <begin position="29"/>
        <end position="176"/>
    </location>
</feature>
<protein>
    <submittedName>
        <fullName evidence="2">Ribosomal protein L7/L12-serine acetyltransferase</fullName>
    </submittedName>
</protein>
<dbReference type="Proteomes" id="UP000194968">
    <property type="component" value="Unassembled WGS sequence"/>
</dbReference>
<dbReference type="PROSITE" id="PS51186">
    <property type="entry name" value="GNAT"/>
    <property type="match status" value="1"/>
</dbReference>